<reference evidence="10" key="1">
    <citation type="submission" date="2016-10" db="EMBL/GenBank/DDBJ databases">
        <authorList>
            <person name="Varghese N."/>
            <person name="Submissions S."/>
        </authorList>
    </citation>
    <scope>NUCLEOTIDE SEQUENCE [LARGE SCALE GENOMIC DNA]</scope>
    <source>
        <strain evidence="10">DSM 45237</strain>
    </source>
</reference>
<evidence type="ECO:0000256" key="4">
    <source>
        <dbReference type="PIRNR" id="PIRNR038994"/>
    </source>
</evidence>
<comment type="cofactor">
    <cofactor evidence="7">
        <name>a divalent metal cation</name>
        <dbReference type="ChEBI" id="CHEBI:60240"/>
    </cofactor>
    <text evidence="7">Binds 1 divalent metal cation per subunit.</text>
</comment>
<feature type="binding site" evidence="6">
    <location>
        <position position="101"/>
    </location>
    <ligand>
        <name>substrate</name>
    </ligand>
</feature>
<dbReference type="GO" id="GO:0046872">
    <property type="term" value="F:metal ion binding"/>
    <property type="evidence" value="ECO:0007669"/>
    <property type="project" value="UniProtKB-KW"/>
</dbReference>
<name>A0A1H5PYE1_9ACTN</name>
<sequence>MPPPSGRLPGLVDLQVNGFRGIDLNRDDLAADDVVALTRELWTAGVTRYLPTLITGSEARLTAAMRAVAAARRAGPLIAHSVAGIHVEGPHLSAADGARGAHDPAWIRPPDPAELDRWIDASEGLVRVVTVAPETDGAAAYVAHAVRRGVAVSLGHAAPDAADIRAAAGHGATLSTHLGNGCAPVLPRHPNHLWAQLAEDRLTAMFIADGHHLPADTLTAMIRAKTPERSVLVSDAAPLAGAPPGTYETSVGGRVTVEPGGALRLAGTSLLAGSGASLLDCVRWATEHLPFDAATLWAMASATPARLLGGPGAGDGVVLEADGDAWAAARTEVAGRVVHGG</sequence>
<evidence type="ECO:0000256" key="7">
    <source>
        <dbReference type="PIRSR" id="PIRSR038994-3"/>
    </source>
</evidence>
<keyword evidence="2 7" id="KW-0479">Metal-binding</keyword>
<feature type="binding site" evidence="6">
    <location>
        <position position="188"/>
    </location>
    <ligand>
        <name>substrate</name>
    </ligand>
</feature>
<dbReference type="InterPro" id="IPR006680">
    <property type="entry name" value="Amidohydro-rel"/>
</dbReference>
<gene>
    <name evidence="9" type="ORF">SAMN04488561_6897</name>
</gene>
<keyword evidence="10" id="KW-1185">Reference proteome</keyword>
<dbReference type="Proteomes" id="UP000181980">
    <property type="component" value="Unassembled WGS sequence"/>
</dbReference>
<feature type="binding site" evidence="7">
    <location>
        <position position="88"/>
    </location>
    <ligand>
        <name>Zn(2+)</name>
        <dbReference type="ChEBI" id="CHEBI:29105"/>
    </ligand>
</feature>
<keyword evidence="4" id="KW-0119">Carbohydrate metabolism</keyword>
<organism evidence="9 10">
    <name type="scientific">Jiangella alba</name>
    <dbReference type="NCBI Taxonomy" id="561176"/>
    <lineage>
        <taxon>Bacteria</taxon>
        <taxon>Bacillati</taxon>
        <taxon>Actinomycetota</taxon>
        <taxon>Actinomycetes</taxon>
        <taxon>Jiangellales</taxon>
        <taxon>Jiangellaceae</taxon>
        <taxon>Jiangella</taxon>
    </lineage>
</organism>
<feature type="binding site" evidence="6">
    <location>
        <position position="212"/>
    </location>
    <ligand>
        <name>substrate</name>
    </ligand>
</feature>
<dbReference type="Pfam" id="PF01979">
    <property type="entry name" value="Amidohydro_1"/>
    <property type="match status" value="1"/>
</dbReference>
<accession>A0A1H5PYE1</accession>
<evidence type="ECO:0000259" key="8">
    <source>
        <dbReference type="Pfam" id="PF01979"/>
    </source>
</evidence>
<feature type="binding site" evidence="7">
    <location>
        <position position="177"/>
    </location>
    <ligand>
        <name>Zn(2+)</name>
        <dbReference type="ChEBI" id="CHEBI:29105"/>
    </ligand>
</feature>
<dbReference type="RefSeq" id="WP_069111412.1">
    <property type="nucleotide sequence ID" value="NZ_FNUC01000004.1"/>
</dbReference>
<keyword evidence="3 4" id="KW-0378">Hydrolase</keyword>
<dbReference type="InterPro" id="IPR032466">
    <property type="entry name" value="Metal_Hydrolase"/>
</dbReference>
<proteinExistence type="inferred from homology"/>
<evidence type="ECO:0000256" key="5">
    <source>
        <dbReference type="PIRSR" id="PIRSR038994-1"/>
    </source>
</evidence>
<dbReference type="EMBL" id="FNUC01000004">
    <property type="protein sequence ID" value="SEF18826.1"/>
    <property type="molecule type" value="Genomic_DNA"/>
</dbReference>
<feature type="binding site" evidence="6">
    <location>
        <begin position="271"/>
        <end position="273"/>
    </location>
    <ligand>
        <name>substrate</name>
    </ligand>
</feature>
<evidence type="ECO:0000256" key="6">
    <source>
        <dbReference type="PIRSR" id="PIRSR038994-2"/>
    </source>
</evidence>
<dbReference type="PIRSF" id="PIRSF038994">
    <property type="entry name" value="NagA"/>
    <property type="match status" value="1"/>
</dbReference>
<protein>
    <submittedName>
        <fullName evidence="9">N-acetylglucosamine-6-phosphate deacetylase</fullName>
    </submittedName>
</protein>
<feature type="active site" description="Proton donor/acceptor" evidence="5">
    <location>
        <position position="235"/>
    </location>
</feature>
<dbReference type="GO" id="GO:0006046">
    <property type="term" value="P:N-acetylglucosamine catabolic process"/>
    <property type="evidence" value="ECO:0007669"/>
    <property type="project" value="TreeGrafter"/>
</dbReference>
<dbReference type="OrthoDB" id="9776488at2"/>
<evidence type="ECO:0000256" key="3">
    <source>
        <dbReference type="ARBA" id="ARBA00022801"/>
    </source>
</evidence>
<feature type="domain" description="Amidohydrolase-related" evidence="8">
    <location>
        <begin position="8"/>
        <end position="309"/>
    </location>
</feature>
<dbReference type="InterPro" id="IPR003764">
    <property type="entry name" value="GlcNAc_6-P_deAcase"/>
</dbReference>
<dbReference type="GO" id="GO:0008448">
    <property type="term" value="F:N-acetylglucosamine-6-phosphate deacetylase activity"/>
    <property type="evidence" value="ECO:0007669"/>
    <property type="project" value="InterPro"/>
</dbReference>
<dbReference type="STRING" id="561176.SAMN04488561_6897"/>
<feature type="binding site" evidence="6">
    <location>
        <begin position="180"/>
        <end position="181"/>
    </location>
    <ligand>
        <name>substrate</name>
    </ligand>
</feature>
<evidence type="ECO:0000256" key="2">
    <source>
        <dbReference type="ARBA" id="ARBA00022723"/>
    </source>
</evidence>
<dbReference type="PANTHER" id="PTHR11113:SF14">
    <property type="entry name" value="N-ACETYLGLUCOSAMINE-6-PHOSPHATE DEACETYLASE"/>
    <property type="match status" value="1"/>
</dbReference>
<dbReference type="PANTHER" id="PTHR11113">
    <property type="entry name" value="N-ACETYLGLUCOSAMINE-6-PHOSPHATE DEACETYLASE"/>
    <property type="match status" value="1"/>
</dbReference>
<dbReference type="Gene3D" id="3.20.20.140">
    <property type="entry name" value="Metal-dependent hydrolases"/>
    <property type="match status" value="1"/>
</dbReference>
<comment type="similarity">
    <text evidence="1 4">Belongs to the metallo-dependent hydrolases superfamily. NagA family.</text>
</comment>
<dbReference type="AlphaFoldDB" id="A0A1H5PYE1"/>
<dbReference type="SUPFAM" id="SSF51556">
    <property type="entry name" value="Metallo-dependent hydrolases"/>
    <property type="match status" value="1"/>
</dbReference>
<evidence type="ECO:0000256" key="1">
    <source>
        <dbReference type="ARBA" id="ARBA00010716"/>
    </source>
</evidence>
<evidence type="ECO:0000313" key="10">
    <source>
        <dbReference type="Proteomes" id="UP000181980"/>
    </source>
</evidence>
<evidence type="ECO:0000313" key="9">
    <source>
        <dbReference type="EMBL" id="SEF18826.1"/>
    </source>
</evidence>
<feature type="binding site" evidence="7">
    <location>
        <position position="156"/>
    </location>
    <ligand>
        <name>Zn(2+)</name>
        <dbReference type="ChEBI" id="CHEBI:29105"/>
    </ligand>
</feature>